<name>A0A1I6H1C2_9FLAO</name>
<keyword evidence="3" id="KW-1185">Reference proteome</keyword>
<accession>A0A1I6H1C2</accession>
<dbReference type="OrthoDB" id="5638848at2"/>
<evidence type="ECO:0000259" key="1">
    <source>
        <dbReference type="Pfam" id="PF13521"/>
    </source>
</evidence>
<sequence length="196" mass="22582">MDRNRPKRIVITGGPGTGKTAVIEELERSGYHCMHEIIRDMTLRAKAEEEATPITNPLAFVADPLAFNEKLLEGRQAQFEAAATLKEDLVFFDRGLPDVIAYMDYFKQEYHNAFTRACLEMRYDMVVVLPPWRDIYRQDDGRLEAFEEAVDIHNQLVTTYQQCNYEITTLPTGTVVERVSEMLSLVTNRFNSERLP</sequence>
<protein>
    <submittedName>
        <fullName evidence="2">Predicted ATPase</fullName>
    </submittedName>
</protein>
<dbReference type="InterPro" id="IPR027417">
    <property type="entry name" value="P-loop_NTPase"/>
</dbReference>
<dbReference type="EMBL" id="FOYQ01000002">
    <property type="protein sequence ID" value="SFR48204.1"/>
    <property type="molecule type" value="Genomic_DNA"/>
</dbReference>
<dbReference type="SUPFAM" id="SSF52540">
    <property type="entry name" value="P-loop containing nucleoside triphosphate hydrolases"/>
    <property type="match status" value="1"/>
</dbReference>
<feature type="domain" description="NadR/Ttd14 AAA" evidence="1">
    <location>
        <begin position="8"/>
        <end position="178"/>
    </location>
</feature>
<dbReference type="STRING" id="400055.SAMN04490243_2046"/>
<dbReference type="Pfam" id="PF13521">
    <property type="entry name" value="AAA_28"/>
    <property type="match status" value="1"/>
</dbReference>
<gene>
    <name evidence="2" type="ORF">SAMN04490243_2046</name>
</gene>
<dbReference type="AlphaFoldDB" id="A0A1I6H1C2"/>
<evidence type="ECO:0000313" key="2">
    <source>
        <dbReference type="EMBL" id="SFR48204.1"/>
    </source>
</evidence>
<dbReference type="InterPro" id="IPR038727">
    <property type="entry name" value="NadR/Ttd14_AAA_dom"/>
</dbReference>
<organism evidence="2 3">
    <name type="scientific">Robiginitalea myxolifaciens</name>
    <dbReference type="NCBI Taxonomy" id="400055"/>
    <lineage>
        <taxon>Bacteria</taxon>
        <taxon>Pseudomonadati</taxon>
        <taxon>Bacteroidota</taxon>
        <taxon>Flavobacteriia</taxon>
        <taxon>Flavobacteriales</taxon>
        <taxon>Flavobacteriaceae</taxon>
        <taxon>Robiginitalea</taxon>
    </lineage>
</organism>
<evidence type="ECO:0000313" key="3">
    <source>
        <dbReference type="Proteomes" id="UP000199534"/>
    </source>
</evidence>
<dbReference type="Gene3D" id="3.40.50.300">
    <property type="entry name" value="P-loop containing nucleotide triphosphate hydrolases"/>
    <property type="match status" value="1"/>
</dbReference>
<proteinExistence type="predicted"/>
<reference evidence="2 3" key="1">
    <citation type="submission" date="2016-10" db="EMBL/GenBank/DDBJ databases">
        <authorList>
            <person name="de Groot N.N."/>
        </authorList>
    </citation>
    <scope>NUCLEOTIDE SEQUENCE [LARGE SCALE GENOMIC DNA]</scope>
    <source>
        <strain evidence="2 3">DSM 21019</strain>
    </source>
</reference>
<dbReference type="RefSeq" id="WP_092982495.1">
    <property type="nucleotide sequence ID" value="NZ_FOYQ01000002.1"/>
</dbReference>
<dbReference type="Proteomes" id="UP000199534">
    <property type="component" value="Unassembled WGS sequence"/>
</dbReference>